<protein>
    <submittedName>
        <fullName evidence="1">Uncharacterized protein</fullName>
    </submittedName>
</protein>
<evidence type="ECO:0000313" key="2">
    <source>
        <dbReference type="Proteomes" id="UP001177021"/>
    </source>
</evidence>
<dbReference type="EMBL" id="CASHSV030000513">
    <property type="protein sequence ID" value="CAJ2667282.1"/>
    <property type="molecule type" value="Genomic_DNA"/>
</dbReference>
<organism evidence="1 2">
    <name type="scientific">Trifolium pratense</name>
    <name type="common">Red clover</name>
    <dbReference type="NCBI Taxonomy" id="57577"/>
    <lineage>
        <taxon>Eukaryota</taxon>
        <taxon>Viridiplantae</taxon>
        <taxon>Streptophyta</taxon>
        <taxon>Embryophyta</taxon>
        <taxon>Tracheophyta</taxon>
        <taxon>Spermatophyta</taxon>
        <taxon>Magnoliopsida</taxon>
        <taxon>eudicotyledons</taxon>
        <taxon>Gunneridae</taxon>
        <taxon>Pentapetalae</taxon>
        <taxon>rosids</taxon>
        <taxon>fabids</taxon>
        <taxon>Fabales</taxon>
        <taxon>Fabaceae</taxon>
        <taxon>Papilionoideae</taxon>
        <taxon>50 kb inversion clade</taxon>
        <taxon>NPAAA clade</taxon>
        <taxon>Hologalegina</taxon>
        <taxon>IRL clade</taxon>
        <taxon>Trifolieae</taxon>
        <taxon>Trifolium</taxon>
    </lineage>
</organism>
<name>A0ACB0LCN0_TRIPR</name>
<reference evidence="1" key="1">
    <citation type="submission" date="2023-10" db="EMBL/GenBank/DDBJ databases">
        <authorList>
            <person name="Rodriguez Cubillos JULIANA M."/>
            <person name="De Vega J."/>
        </authorList>
    </citation>
    <scope>NUCLEOTIDE SEQUENCE</scope>
</reference>
<evidence type="ECO:0000313" key="1">
    <source>
        <dbReference type="EMBL" id="CAJ2667282.1"/>
    </source>
</evidence>
<gene>
    <name evidence="1" type="ORF">MILVUS5_LOCUS31943</name>
</gene>
<keyword evidence="2" id="KW-1185">Reference proteome</keyword>
<dbReference type="Proteomes" id="UP001177021">
    <property type="component" value="Unassembled WGS sequence"/>
</dbReference>
<proteinExistence type="predicted"/>
<comment type="caution">
    <text evidence="1">The sequence shown here is derived from an EMBL/GenBank/DDBJ whole genome shotgun (WGS) entry which is preliminary data.</text>
</comment>
<sequence>MKWIKEGDSNSRYFHETIKSRRRMNQLVALRDGDQWVQGVEEVKGFVKNYFENNFRESWENRPNLNRVLFHSLSVEDNTFLLEPFSLDEVREVIWNSDGNKCPGPDGFNFNFLKACWEIIKYDIVDFMHEFHSNAVLPKAVTTSFLVLSPRRIIRKLCRTIALFVWCKFV</sequence>
<accession>A0ACB0LCN0</accession>